<evidence type="ECO:0000313" key="3">
    <source>
        <dbReference type="Proteomes" id="UP001177120"/>
    </source>
</evidence>
<evidence type="ECO:0000313" key="2">
    <source>
        <dbReference type="EMBL" id="MBN2908393.1"/>
    </source>
</evidence>
<dbReference type="Gene3D" id="3.40.250.10">
    <property type="entry name" value="Rhodanese-like domain"/>
    <property type="match status" value="1"/>
</dbReference>
<accession>A0ABS2WFV1</accession>
<dbReference type="PROSITE" id="PS50206">
    <property type="entry name" value="RHODANESE_3"/>
    <property type="match status" value="1"/>
</dbReference>
<dbReference type="PANTHER" id="PTHR43031">
    <property type="entry name" value="FAD-DEPENDENT OXIDOREDUCTASE"/>
    <property type="match status" value="1"/>
</dbReference>
<dbReference type="PANTHER" id="PTHR43031:SF18">
    <property type="entry name" value="RHODANESE-RELATED SULFURTRANSFERASES"/>
    <property type="match status" value="1"/>
</dbReference>
<reference evidence="2" key="1">
    <citation type="journal article" date="2024" name="Int. J. Syst. Evol. Microbiol.">
        <title>Polycladomyces zharkentensis sp. nov., a novel thermophilic cellulose- and starch-degrading member of the Bacillota from a geothermal aquifer in Kazakhstan.</title>
        <authorList>
            <person name="Mashzhan A."/>
            <person name="Kistaubayeva A."/>
            <person name="Javier-Lopez R."/>
            <person name="Bissenova U."/>
            <person name="Bissenbay A."/>
            <person name="Birkeland N.K."/>
        </authorList>
    </citation>
    <scope>NUCLEOTIDE SEQUENCE</scope>
    <source>
        <strain evidence="2">ZKZ2T</strain>
    </source>
</reference>
<dbReference type="InterPro" id="IPR001763">
    <property type="entry name" value="Rhodanese-like_dom"/>
</dbReference>
<protein>
    <submittedName>
        <fullName evidence="2">Rhodanese-like domain-containing protein</fullName>
    </submittedName>
</protein>
<dbReference type="Pfam" id="PF00581">
    <property type="entry name" value="Rhodanese"/>
    <property type="match status" value="1"/>
</dbReference>
<proteinExistence type="predicted"/>
<dbReference type="CDD" id="cd00158">
    <property type="entry name" value="RHOD"/>
    <property type="match status" value="1"/>
</dbReference>
<dbReference type="SMART" id="SM00450">
    <property type="entry name" value="RHOD"/>
    <property type="match status" value="1"/>
</dbReference>
<evidence type="ECO:0000259" key="1">
    <source>
        <dbReference type="PROSITE" id="PS50206"/>
    </source>
</evidence>
<dbReference type="RefSeq" id="WP_205492541.1">
    <property type="nucleotide sequence ID" value="NZ_JAFHAP010000004.1"/>
</dbReference>
<dbReference type="EMBL" id="JAFHAP010000004">
    <property type="protein sequence ID" value="MBN2908393.1"/>
    <property type="molecule type" value="Genomic_DNA"/>
</dbReference>
<dbReference type="PROSITE" id="PS00380">
    <property type="entry name" value="RHODANESE_1"/>
    <property type="match status" value="1"/>
</dbReference>
<comment type="caution">
    <text evidence="2">The sequence shown here is derived from an EMBL/GenBank/DDBJ whole genome shotgun (WGS) entry which is preliminary data.</text>
</comment>
<feature type="domain" description="Rhodanese" evidence="1">
    <location>
        <begin position="39"/>
        <end position="124"/>
    </location>
</feature>
<name>A0ABS2WFV1_9BACL</name>
<dbReference type="InterPro" id="IPR036873">
    <property type="entry name" value="Rhodanese-like_dom_sf"/>
</dbReference>
<organism evidence="2 3">
    <name type="scientific">Polycladomyces zharkentensis</name>
    <dbReference type="NCBI Taxonomy" id="2807616"/>
    <lineage>
        <taxon>Bacteria</taxon>
        <taxon>Bacillati</taxon>
        <taxon>Bacillota</taxon>
        <taxon>Bacilli</taxon>
        <taxon>Bacillales</taxon>
        <taxon>Thermoactinomycetaceae</taxon>
        <taxon>Polycladomyces</taxon>
    </lineage>
</organism>
<dbReference type="InterPro" id="IPR050229">
    <property type="entry name" value="GlpE_sulfurtransferase"/>
</dbReference>
<dbReference type="SUPFAM" id="SSF52821">
    <property type="entry name" value="Rhodanese/Cell cycle control phosphatase"/>
    <property type="match status" value="1"/>
</dbReference>
<gene>
    <name evidence="2" type="ORF">JQC72_02505</name>
</gene>
<sequence length="125" mass="14248">MTGWVWVVFIALAVFIWLMGMKSHGVKILEPRAFYEAIQRGEGQLIDVREPDEYREAHIPGAINVPVGRLSEHLPKLSKDHPVLLYCRSGNRSGIAARMLKKQGFEQVYLLRGGLLEWPYEKTDG</sequence>
<keyword evidence="3" id="KW-1185">Reference proteome</keyword>
<dbReference type="InterPro" id="IPR001307">
    <property type="entry name" value="Thiosulphate_STrfase_CS"/>
</dbReference>
<dbReference type="Proteomes" id="UP001177120">
    <property type="component" value="Unassembled WGS sequence"/>
</dbReference>